<dbReference type="InterPro" id="IPR018297">
    <property type="entry name" value="A/G_cyclase_CS"/>
</dbReference>
<dbReference type="InterPro" id="IPR050401">
    <property type="entry name" value="Cyclic_nucleotide_synthase"/>
</dbReference>
<dbReference type="PROSITE" id="PS50125">
    <property type="entry name" value="GUANYLATE_CYCLASE_2"/>
    <property type="match status" value="1"/>
</dbReference>
<evidence type="ECO:0000256" key="8">
    <source>
        <dbReference type="ARBA" id="ARBA00023239"/>
    </source>
</evidence>
<accession>A0AAD9KGN0</accession>
<keyword evidence="3 11" id="KW-0812">Transmembrane</keyword>
<keyword evidence="14" id="KW-1185">Reference proteome</keyword>
<keyword evidence="6 11" id="KW-1133">Transmembrane helix</keyword>
<evidence type="ECO:0000256" key="5">
    <source>
        <dbReference type="ARBA" id="ARBA00022741"/>
    </source>
</evidence>
<evidence type="ECO:0000256" key="10">
    <source>
        <dbReference type="RuleBase" id="RU000405"/>
    </source>
</evidence>
<dbReference type="PROSITE" id="PS00452">
    <property type="entry name" value="GUANYLATE_CYCLASE_1"/>
    <property type="match status" value="1"/>
</dbReference>
<keyword evidence="4" id="KW-0732">Signal</keyword>
<dbReference type="Pfam" id="PF08376">
    <property type="entry name" value="NIT"/>
    <property type="match status" value="1"/>
</dbReference>
<dbReference type="GO" id="GO:0001653">
    <property type="term" value="F:peptide receptor activity"/>
    <property type="evidence" value="ECO:0007669"/>
    <property type="project" value="TreeGrafter"/>
</dbReference>
<dbReference type="InterPro" id="IPR011645">
    <property type="entry name" value="HNOB_dom_associated"/>
</dbReference>
<evidence type="ECO:0000259" key="12">
    <source>
        <dbReference type="PROSITE" id="PS50125"/>
    </source>
</evidence>
<dbReference type="GO" id="GO:0007168">
    <property type="term" value="P:receptor guanylyl cyclase signaling pathway"/>
    <property type="evidence" value="ECO:0007669"/>
    <property type="project" value="TreeGrafter"/>
</dbReference>
<feature type="domain" description="Guanylate cyclase" evidence="12">
    <location>
        <begin position="404"/>
        <end position="534"/>
    </location>
</feature>
<dbReference type="GO" id="GO:0005886">
    <property type="term" value="C:plasma membrane"/>
    <property type="evidence" value="ECO:0007669"/>
    <property type="project" value="TreeGrafter"/>
</dbReference>
<dbReference type="SMART" id="SM00044">
    <property type="entry name" value="CYCc"/>
    <property type="match status" value="1"/>
</dbReference>
<dbReference type="Pfam" id="PF00211">
    <property type="entry name" value="Guanylate_cyc"/>
    <property type="match status" value="1"/>
</dbReference>
<dbReference type="AlphaFoldDB" id="A0AAD9KGN0"/>
<comment type="caution">
    <text evidence="13">The sequence shown here is derived from an EMBL/GenBank/DDBJ whole genome shotgun (WGS) entry which is preliminary data.</text>
</comment>
<keyword evidence="7 11" id="KW-0472">Membrane</keyword>
<dbReference type="InterPro" id="IPR029787">
    <property type="entry name" value="Nucleotide_cyclase"/>
</dbReference>
<dbReference type="PANTHER" id="PTHR11920">
    <property type="entry name" value="GUANYLYL CYCLASE"/>
    <property type="match status" value="1"/>
</dbReference>
<feature type="transmembrane region" description="Helical" evidence="11">
    <location>
        <begin position="320"/>
        <end position="342"/>
    </location>
</feature>
<evidence type="ECO:0000256" key="3">
    <source>
        <dbReference type="ARBA" id="ARBA00022692"/>
    </source>
</evidence>
<dbReference type="InterPro" id="IPR013587">
    <property type="entry name" value="Nitrate/nitrite_sensing"/>
</dbReference>
<evidence type="ECO:0000256" key="2">
    <source>
        <dbReference type="ARBA" id="ARBA00012202"/>
    </source>
</evidence>
<evidence type="ECO:0000256" key="4">
    <source>
        <dbReference type="ARBA" id="ARBA00022729"/>
    </source>
</evidence>
<dbReference type="CDD" id="cd07302">
    <property type="entry name" value="CHD"/>
    <property type="match status" value="1"/>
</dbReference>
<sequence length="540" mass="60028">MESIVRDAAGYQRSQLAKMICLMALPTVTLVIIAMIVMTTSLKTTNSTQALNDRISTMVKLARLLAAVQVERGVSTVYVVAVRPAIYVDSLAEARGKVQQRLNDVGNNFRVTLNGQLFTTTGPALEYLVMFRAMVDERRTTLSDTIYFYTNITTALMTAMFQNTQIDDIGGVWTKFTAYMFLLRAVDKLGVQRALGASYFATCYISTANRFWVRTLQSNSDGFIELAMVHYPVLTTTHESKLADLDPVIRHLSRSLGDVLDPNTTTHCRELADDERVDVAMDFFKDMTSYIAHYQETGTSVLTDIVDNVETATRDATVNVIIYAIIAACVLLLSAALIAWYVRKIRGMIAQIRTYATSTAEKMSEVKDERKKTERLLYRMLPRSVADQLKQSGSVAAEYYDSVTIYFSDIVGFTALSARSTPEQIIDLLNALYSMFDRTIDKYDVYKVETIGDAYMVVSGLPVPNGDDHAREVARMSLDLLESISSFQIPHLPGEKLELRIGLNSGACMAGVVGIKMPRYCLFGDTVNTASRLETSGQGE</sequence>
<dbReference type="GO" id="GO:0000166">
    <property type="term" value="F:nucleotide binding"/>
    <property type="evidence" value="ECO:0007669"/>
    <property type="project" value="UniProtKB-KW"/>
</dbReference>
<gene>
    <name evidence="13" type="ORF">NP493_1127g01049</name>
</gene>
<dbReference type="Proteomes" id="UP001209878">
    <property type="component" value="Unassembled WGS sequence"/>
</dbReference>
<protein>
    <recommendedName>
        <fullName evidence="2">guanylate cyclase</fullName>
        <ecNumber evidence="2">4.6.1.2</ecNumber>
    </recommendedName>
</protein>
<evidence type="ECO:0000256" key="6">
    <source>
        <dbReference type="ARBA" id="ARBA00022989"/>
    </source>
</evidence>
<feature type="transmembrane region" description="Helical" evidence="11">
    <location>
        <begin position="20"/>
        <end position="42"/>
    </location>
</feature>
<dbReference type="GO" id="GO:0004016">
    <property type="term" value="F:adenylate cyclase activity"/>
    <property type="evidence" value="ECO:0007669"/>
    <property type="project" value="TreeGrafter"/>
</dbReference>
<evidence type="ECO:0000256" key="7">
    <source>
        <dbReference type="ARBA" id="ARBA00023136"/>
    </source>
</evidence>
<name>A0AAD9KGN0_RIDPI</name>
<dbReference type="GO" id="GO:0035556">
    <property type="term" value="P:intracellular signal transduction"/>
    <property type="evidence" value="ECO:0007669"/>
    <property type="project" value="InterPro"/>
</dbReference>
<dbReference type="FunFam" id="3.30.70.1230:FF:000030">
    <property type="entry name" value="Si:ch211-215j19.12"/>
    <property type="match status" value="1"/>
</dbReference>
<proteinExistence type="inferred from homology"/>
<dbReference type="EC" id="4.6.1.2" evidence="2"/>
<evidence type="ECO:0000256" key="1">
    <source>
        <dbReference type="ARBA" id="ARBA00004479"/>
    </source>
</evidence>
<comment type="subcellular location">
    <subcellularLocation>
        <location evidence="1">Membrane</location>
        <topology evidence="1">Single-pass type I membrane protein</topology>
    </subcellularLocation>
</comment>
<dbReference type="PANTHER" id="PTHR11920:SF499">
    <property type="entry name" value="GUANYLATE CYCLASE DOMAIN-CONTAINING PROTEIN"/>
    <property type="match status" value="1"/>
</dbReference>
<dbReference type="Gene3D" id="6.10.250.780">
    <property type="match status" value="1"/>
</dbReference>
<evidence type="ECO:0000313" key="14">
    <source>
        <dbReference type="Proteomes" id="UP001209878"/>
    </source>
</evidence>
<dbReference type="Pfam" id="PF07701">
    <property type="entry name" value="HNOBA"/>
    <property type="match status" value="1"/>
</dbReference>
<dbReference type="EMBL" id="JAODUO010001128">
    <property type="protein sequence ID" value="KAK2170871.1"/>
    <property type="molecule type" value="Genomic_DNA"/>
</dbReference>
<evidence type="ECO:0000256" key="11">
    <source>
        <dbReference type="SAM" id="Phobius"/>
    </source>
</evidence>
<reference evidence="13" key="1">
    <citation type="journal article" date="2023" name="Mol. Biol. Evol.">
        <title>Third-Generation Sequencing Reveals the Adaptive Role of the Epigenome in Three Deep-Sea Polychaetes.</title>
        <authorList>
            <person name="Perez M."/>
            <person name="Aroh O."/>
            <person name="Sun Y."/>
            <person name="Lan Y."/>
            <person name="Juniper S.K."/>
            <person name="Young C.R."/>
            <person name="Angers B."/>
            <person name="Qian P.Y."/>
        </authorList>
    </citation>
    <scope>NUCLEOTIDE SEQUENCE</scope>
    <source>
        <strain evidence="13">R07B-5</strain>
    </source>
</reference>
<dbReference type="InterPro" id="IPR001054">
    <property type="entry name" value="A/G_cyclase"/>
</dbReference>
<organism evidence="13 14">
    <name type="scientific">Ridgeia piscesae</name>
    <name type="common">Tubeworm</name>
    <dbReference type="NCBI Taxonomy" id="27915"/>
    <lineage>
        <taxon>Eukaryota</taxon>
        <taxon>Metazoa</taxon>
        <taxon>Spiralia</taxon>
        <taxon>Lophotrochozoa</taxon>
        <taxon>Annelida</taxon>
        <taxon>Polychaeta</taxon>
        <taxon>Sedentaria</taxon>
        <taxon>Canalipalpata</taxon>
        <taxon>Sabellida</taxon>
        <taxon>Siboglinidae</taxon>
        <taxon>Ridgeia</taxon>
    </lineage>
</organism>
<comment type="similarity">
    <text evidence="10">Belongs to the adenylyl cyclase class-4/guanylyl cyclase family.</text>
</comment>
<evidence type="ECO:0000256" key="9">
    <source>
        <dbReference type="ARBA" id="ARBA00023293"/>
    </source>
</evidence>
<keyword evidence="8 10" id="KW-0456">Lyase</keyword>
<dbReference type="GO" id="GO:0004383">
    <property type="term" value="F:guanylate cyclase activity"/>
    <property type="evidence" value="ECO:0007669"/>
    <property type="project" value="UniProtKB-EC"/>
</dbReference>
<evidence type="ECO:0000313" key="13">
    <source>
        <dbReference type="EMBL" id="KAK2170871.1"/>
    </source>
</evidence>
<keyword evidence="5" id="KW-0547">Nucleotide-binding</keyword>
<keyword evidence="9" id="KW-0141">cGMP biosynthesis</keyword>
<dbReference type="Gene3D" id="3.30.70.1230">
    <property type="entry name" value="Nucleotide cyclase"/>
    <property type="match status" value="1"/>
</dbReference>
<dbReference type="SUPFAM" id="SSF55073">
    <property type="entry name" value="Nucleotide cyclase"/>
    <property type="match status" value="1"/>
</dbReference>